<protein>
    <submittedName>
        <fullName evidence="1">Uncharacterized protein</fullName>
    </submittedName>
</protein>
<gene>
    <name evidence="1" type="ORF">ACH4TF_05625</name>
</gene>
<dbReference type="Proteomes" id="UP001611162">
    <property type="component" value="Unassembled WGS sequence"/>
</dbReference>
<dbReference type="EMBL" id="JBIRRB010000002">
    <property type="protein sequence ID" value="MFI0909924.1"/>
    <property type="molecule type" value="Genomic_DNA"/>
</dbReference>
<dbReference type="RefSeq" id="WP_397612303.1">
    <property type="nucleotide sequence ID" value="NZ_JBIRRB010000002.1"/>
</dbReference>
<keyword evidence="2" id="KW-1185">Reference proteome</keyword>
<reference evidence="1 2" key="1">
    <citation type="submission" date="2024-10" db="EMBL/GenBank/DDBJ databases">
        <title>The Natural Products Discovery Center: Release of the First 8490 Sequenced Strains for Exploring Actinobacteria Biosynthetic Diversity.</title>
        <authorList>
            <person name="Kalkreuter E."/>
            <person name="Kautsar S.A."/>
            <person name="Yang D."/>
            <person name="Bader C.D."/>
            <person name="Teijaro C.N."/>
            <person name="Fluegel L."/>
            <person name="Davis C.M."/>
            <person name="Simpson J.R."/>
            <person name="Lauterbach L."/>
            <person name="Steele A.D."/>
            <person name="Gui C."/>
            <person name="Meng S."/>
            <person name="Li G."/>
            <person name="Viehrig K."/>
            <person name="Ye F."/>
            <person name="Su P."/>
            <person name="Kiefer A.F."/>
            <person name="Nichols A."/>
            <person name="Cepeda A.J."/>
            <person name="Yan W."/>
            <person name="Fan B."/>
            <person name="Jiang Y."/>
            <person name="Adhikari A."/>
            <person name="Zheng C.-J."/>
            <person name="Schuster L."/>
            <person name="Cowan T.M."/>
            <person name="Smanski M.J."/>
            <person name="Chevrette M.G."/>
            <person name="De Carvalho L.P.S."/>
            <person name="Shen B."/>
        </authorList>
    </citation>
    <scope>NUCLEOTIDE SEQUENCE [LARGE SCALE GENOMIC DNA]</scope>
    <source>
        <strain evidence="1 2">NPDC020979</strain>
    </source>
</reference>
<organism evidence="1 2">
    <name type="scientific">Streptomyces abikoensis</name>
    <dbReference type="NCBI Taxonomy" id="97398"/>
    <lineage>
        <taxon>Bacteria</taxon>
        <taxon>Bacillati</taxon>
        <taxon>Actinomycetota</taxon>
        <taxon>Actinomycetes</taxon>
        <taxon>Kitasatosporales</taxon>
        <taxon>Streptomycetaceae</taxon>
        <taxon>Streptomyces</taxon>
    </lineage>
</organism>
<evidence type="ECO:0000313" key="2">
    <source>
        <dbReference type="Proteomes" id="UP001611162"/>
    </source>
</evidence>
<accession>A0ABW7T074</accession>
<proteinExistence type="predicted"/>
<name>A0ABW7T074_9ACTN</name>
<sequence>MTPITGMDLTGFTEREPGVWTDDYGLVLSVHFFDLVPDLPASLDDPERLRYGLAHSAARVGGGLIEAVLGDVDALPAVRQLVKIPRPNGNGLVFIGSWTVPRAGCSTVVKVQAAEGPITGVREAFVLSRLDPSQYFTLHPYAPDLVGGLPYHVADHEQSDAEFPDHPLTRVRATLERITPTLTLHSGFKALPPFVPPSRPEIRRSDSGARRWFRRRG</sequence>
<comment type="caution">
    <text evidence="1">The sequence shown here is derived from an EMBL/GenBank/DDBJ whole genome shotgun (WGS) entry which is preliminary data.</text>
</comment>
<evidence type="ECO:0000313" key="1">
    <source>
        <dbReference type="EMBL" id="MFI0909924.1"/>
    </source>
</evidence>